<feature type="signal peptide" evidence="14">
    <location>
        <begin position="1"/>
        <end position="22"/>
    </location>
</feature>
<dbReference type="Gene3D" id="3.40.50.2300">
    <property type="match status" value="3"/>
</dbReference>
<dbReference type="InterPro" id="IPR011006">
    <property type="entry name" value="CheY-like_superfamily"/>
</dbReference>
<keyword evidence="9" id="KW-0067">ATP-binding</keyword>
<evidence type="ECO:0000256" key="1">
    <source>
        <dbReference type="ARBA" id="ARBA00000085"/>
    </source>
</evidence>
<keyword evidence="10" id="KW-0902">Two-component regulatory system</keyword>
<dbReference type="InterPro" id="IPR000700">
    <property type="entry name" value="PAS-assoc_C"/>
</dbReference>
<dbReference type="FunFam" id="3.30.565.10:FF:000023">
    <property type="entry name" value="PAS domain-containing sensor histidine kinase"/>
    <property type="match status" value="1"/>
</dbReference>
<dbReference type="Pfam" id="PF04392">
    <property type="entry name" value="ABC_sub_bind"/>
    <property type="match status" value="1"/>
</dbReference>
<dbReference type="SMART" id="SM00388">
    <property type="entry name" value="HisKA"/>
    <property type="match status" value="1"/>
</dbReference>
<comment type="catalytic activity">
    <reaction evidence="1">
        <text>ATP + protein L-histidine = ADP + protein N-phospho-L-histidine.</text>
        <dbReference type="EC" id="2.7.13.3"/>
    </reaction>
</comment>
<dbReference type="SUPFAM" id="SSF47384">
    <property type="entry name" value="Homodimeric domain of signal transducing histidine kinase"/>
    <property type="match status" value="1"/>
</dbReference>
<name>A0A1M5BMP3_9BACE</name>
<dbReference type="OrthoDB" id="9796457at2"/>
<dbReference type="EC" id="2.7.13.3" evidence="3"/>
<keyword evidence="11 13" id="KW-0472">Membrane</keyword>
<evidence type="ECO:0000259" key="17">
    <source>
        <dbReference type="PROSITE" id="PS50112"/>
    </source>
</evidence>
<keyword evidence="8" id="KW-0418">Kinase</keyword>
<evidence type="ECO:0000256" key="6">
    <source>
        <dbReference type="ARBA" id="ARBA00022679"/>
    </source>
</evidence>
<evidence type="ECO:0000256" key="10">
    <source>
        <dbReference type="ARBA" id="ARBA00023012"/>
    </source>
</evidence>
<dbReference type="Gene3D" id="3.30.450.20">
    <property type="entry name" value="PAS domain"/>
    <property type="match status" value="2"/>
</dbReference>
<dbReference type="InterPro" id="IPR036097">
    <property type="entry name" value="HisK_dim/P_sf"/>
</dbReference>
<evidence type="ECO:0000256" key="5">
    <source>
        <dbReference type="ARBA" id="ARBA00022553"/>
    </source>
</evidence>
<dbReference type="PANTHER" id="PTHR43047">
    <property type="entry name" value="TWO-COMPONENT HISTIDINE PROTEIN KINASE"/>
    <property type="match status" value="1"/>
</dbReference>
<evidence type="ECO:0000256" key="8">
    <source>
        <dbReference type="ARBA" id="ARBA00022777"/>
    </source>
</evidence>
<dbReference type="Pfam" id="PF13188">
    <property type="entry name" value="PAS_8"/>
    <property type="match status" value="1"/>
</dbReference>
<protein>
    <recommendedName>
        <fullName evidence="3">histidine kinase</fullName>
        <ecNumber evidence="3">2.7.13.3</ecNumber>
    </recommendedName>
</protein>
<feature type="domain" description="Response regulatory" evidence="16">
    <location>
        <begin position="923"/>
        <end position="1036"/>
    </location>
</feature>
<dbReference type="InterPro" id="IPR013655">
    <property type="entry name" value="PAS_fold_3"/>
</dbReference>
<proteinExistence type="predicted"/>
<dbReference type="CDD" id="cd00082">
    <property type="entry name" value="HisKA"/>
    <property type="match status" value="1"/>
</dbReference>
<reference evidence="19 20" key="1">
    <citation type="submission" date="2016-11" db="EMBL/GenBank/DDBJ databases">
        <authorList>
            <person name="Jaros S."/>
            <person name="Januszkiewicz K."/>
            <person name="Wedrychowicz H."/>
        </authorList>
    </citation>
    <scope>NUCLEOTIDE SEQUENCE [LARGE SCALE GENOMIC DNA]</scope>
    <source>
        <strain evidence="19 20">DSM 26991</strain>
    </source>
</reference>
<dbReference type="PRINTS" id="PR00344">
    <property type="entry name" value="BCTRLSENSOR"/>
</dbReference>
<dbReference type="PROSITE" id="PS50113">
    <property type="entry name" value="PAC"/>
    <property type="match status" value="1"/>
</dbReference>
<keyword evidence="14" id="KW-0732">Signal</keyword>
<keyword evidence="4" id="KW-1003">Cell membrane</keyword>
<dbReference type="Gene3D" id="3.30.565.10">
    <property type="entry name" value="Histidine kinase-like ATPase, C-terminal domain"/>
    <property type="match status" value="1"/>
</dbReference>
<dbReference type="Gene3D" id="1.10.287.130">
    <property type="match status" value="1"/>
</dbReference>
<dbReference type="NCBIfam" id="TIGR00229">
    <property type="entry name" value="sensory_box"/>
    <property type="match status" value="2"/>
</dbReference>
<keyword evidence="5 12" id="KW-0597">Phosphoprotein</keyword>
<dbReference type="InterPro" id="IPR007487">
    <property type="entry name" value="ABC_transpt-TYRBP-like"/>
</dbReference>
<dbReference type="SUPFAM" id="SSF55874">
    <property type="entry name" value="ATPase domain of HSP90 chaperone/DNA topoisomerase II/histidine kinase"/>
    <property type="match status" value="1"/>
</dbReference>
<evidence type="ECO:0000259" key="16">
    <source>
        <dbReference type="PROSITE" id="PS50110"/>
    </source>
</evidence>
<dbReference type="PROSITE" id="PS50112">
    <property type="entry name" value="PAS"/>
    <property type="match status" value="1"/>
</dbReference>
<dbReference type="Pfam" id="PF02518">
    <property type="entry name" value="HATPase_c"/>
    <property type="match status" value="1"/>
</dbReference>
<gene>
    <name evidence="19" type="ORF">SAMN05444405_108164</name>
</gene>
<dbReference type="InterPro" id="IPR001789">
    <property type="entry name" value="Sig_transdc_resp-reg_receiver"/>
</dbReference>
<dbReference type="GO" id="GO:0000155">
    <property type="term" value="F:phosphorelay sensor kinase activity"/>
    <property type="evidence" value="ECO:0007669"/>
    <property type="project" value="InterPro"/>
</dbReference>
<dbReference type="SUPFAM" id="SSF52172">
    <property type="entry name" value="CheY-like"/>
    <property type="match status" value="1"/>
</dbReference>
<feature type="domain" description="PAC" evidence="18">
    <location>
        <begin position="616"/>
        <end position="669"/>
    </location>
</feature>
<evidence type="ECO:0000256" key="14">
    <source>
        <dbReference type="SAM" id="SignalP"/>
    </source>
</evidence>
<dbReference type="InterPro" id="IPR003594">
    <property type="entry name" value="HATPase_dom"/>
</dbReference>
<keyword evidence="6" id="KW-0808">Transferase</keyword>
<dbReference type="Pfam" id="PF08447">
    <property type="entry name" value="PAS_3"/>
    <property type="match status" value="1"/>
</dbReference>
<feature type="transmembrane region" description="Helical" evidence="13">
    <location>
        <begin position="364"/>
        <end position="384"/>
    </location>
</feature>
<feature type="modified residue" description="4-aspartylphosphate" evidence="12">
    <location>
        <position position="971"/>
    </location>
</feature>
<evidence type="ECO:0000256" key="9">
    <source>
        <dbReference type="ARBA" id="ARBA00022840"/>
    </source>
</evidence>
<dbReference type="PROSITE" id="PS50110">
    <property type="entry name" value="RESPONSE_REGULATORY"/>
    <property type="match status" value="1"/>
</dbReference>
<feature type="domain" description="Histidine kinase" evidence="15">
    <location>
        <begin position="687"/>
        <end position="899"/>
    </location>
</feature>
<dbReference type="AlphaFoldDB" id="A0A1M5BMP3"/>
<dbReference type="InterPro" id="IPR005467">
    <property type="entry name" value="His_kinase_dom"/>
</dbReference>
<dbReference type="PROSITE" id="PS50109">
    <property type="entry name" value="HIS_KIN"/>
    <property type="match status" value="1"/>
</dbReference>
<dbReference type="STRING" id="1297750.SAMN05444405_108164"/>
<dbReference type="CDD" id="cd16922">
    <property type="entry name" value="HATPase_EvgS-ArcB-TorS-like"/>
    <property type="match status" value="1"/>
</dbReference>
<dbReference type="Proteomes" id="UP000184509">
    <property type="component" value="Unassembled WGS sequence"/>
</dbReference>
<keyword evidence="7" id="KW-0547">Nucleotide-binding</keyword>
<dbReference type="InterPro" id="IPR036890">
    <property type="entry name" value="HATPase_C_sf"/>
</dbReference>
<evidence type="ECO:0000256" key="12">
    <source>
        <dbReference type="PROSITE-ProRule" id="PRU00169"/>
    </source>
</evidence>
<dbReference type="SUPFAM" id="SSF55785">
    <property type="entry name" value="PYP-like sensor domain (PAS domain)"/>
    <property type="match status" value="2"/>
</dbReference>
<dbReference type="InterPro" id="IPR000014">
    <property type="entry name" value="PAS"/>
</dbReference>
<dbReference type="InterPro" id="IPR004358">
    <property type="entry name" value="Sig_transdc_His_kin-like_C"/>
</dbReference>
<comment type="subcellular location">
    <subcellularLocation>
        <location evidence="2">Cell membrane</location>
    </subcellularLocation>
</comment>
<evidence type="ECO:0000259" key="15">
    <source>
        <dbReference type="PROSITE" id="PS50109"/>
    </source>
</evidence>
<evidence type="ECO:0000256" key="4">
    <source>
        <dbReference type="ARBA" id="ARBA00022475"/>
    </source>
</evidence>
<evidence type="ECO:0000313" key="19">
    <source>
        <dbReference type="EMBL" id="SHF43675.1"/>
    </source>
</evidence>
<dbReference type="CDD" id="cd17546">
    <property type="entry name" value="REC_hyHK_CKI1_RcsC-like"/>
    <property type="match status" value="1"/>
</dbReference>
<dbReference type="GO" id="GO:0005886">
    <property type="term" value="C:plasma membrane"/>
    <property type="evidence" value="ECO:0007669"/>
    <property type="project" value="UniProtKB-SubCell"/>
</dbReference>
<dbReference type="GO" id="GO:0005524">
    <property type="term" value="F:ATP binding"/>
    <property type="evidence" value="ECO:0007669"/>
    <property type="project" value="UniProtKB-KW"/>
</dbReference>
<accession>A0A1M5BMP3</accession>
<dbReference type="Pfam" id="PF00072">
    <property type="entry name" value="Response_reg"/>
    <property type="match status" value="1"/>
</dbReference>
<keyword evidence="13" id="KW-0812">Transmembrane</keyword>
<dbReference type="GO" id="GO:0009927">
    <property type="term" value="F:histidine phosphotransfer kinase activity"/>
    <property type="evidence" value="ECO:0007669"/>
    <property type="project" value="TreeGrafter"/>
</dbReference>
<dbReference type="InterPro" id="IPR035965">
    <property type="entry name" value="PAS-like_dom_sf"/>
</dbReference>
<evidence type="ECO:0000256" key="2">
    <source>
        <dbReference type="ARBA" id="ARBA00004236"/>
    </source>
</evidence>
<dbReference type="RefSeq" id="WP_083547664.1">
    <property type="nucleotide sequence ID" value="NZ_FQTV01000008.1"/>
</dbReference>
<keyword evidence="13" id="KW-1133">Transmembrane helix</keyword>
<dbReference type="Pfam" id="PF00512">
    <property type="entry name" value="HisKA"/>
    <property type="match status" value="1"/>
</dbReference>
<evidence type="ECO:0000259" key="18">
    <source>
        <dbReference type="PROSITE" id="PS50113"/>
    </source>
</evidence>
<dbReference type="SMART" id="SM00387">
    <property type="entry name" value="HATPase_c"/>
    <property type="match status" value="1"/>
</dbReference>
<evidence type="ECO:0000256" key="11">
    <source>
        <dbReference type="ARBA" id="ARBA00023136"/>
    </source>
</evidence>
<dbReference type="InterPro" id="IPR003661">
    <property type="entry name" value="HisK_dim/P_dom"/>
</dbReference>
<feature type="domain" description="PAS" evidence="17">
    <location>
        <begin position="408"/>
        <end position="468"/>
    </location>
</feature>
<keyword evidence="20" id="KW-1185">Reference proteome</keyword>
<dbReference type="PANTHER" id="PTHR43047:SF72">
    <property type="entry name" value="OSMOSENSING HISTIDINE PROTEIN KINASE SLN1"/>
    <property type="match status" value="1"/>
</dbReference>
<organism evidence="19 20">
    <name type="scientific">Bacteroides luti</name>
    <dbReference type="NCBI Taxonomy" id="1297750"/>
    <lineage>
        <taxon>Bacteria</taxon>
        <taxon>Pseudomonadati</taxon>
        <taxon>Bacteroidota</taxon>
        <taxon>Bacteroidia</taxon>
        <taxon>Bacteroidales</taxon>
        <taxon>Bacteroidaceae</taxon>
        <taxon>Bacteroides</taxon>
    </lineage>
</organism>
<evidence type="ECO:0000256" key="7">
    <source>
        <dbReference type="ARBA" id="ARBA00022741"/>
    </source>
</evidence>
<dbReference type="EMBL" id="FQTV01000008">
    <property type="protein sequence ID" value="SHF43675.1"/>
    <property type="molecule type" value="Genomic_DNA"/>
</dbReference>
<feature type="chain" id="PRO_5012522185" description="histidine kinase" evidence="14">
    <location>
        <begin position="23"/>
        <end position="1039"/>
    </location>
</feature>
<sequence>MKRYRFVQLMFVFLLFSVKAEAVHNSFVLIINSYSEGNKWPERIQNVITNDLYAKKNIAINLEYLDNCRFTSLQDAYETMGELYKNYPSKPRAVVIIGDAGWIAYRSTLPQSWRDIPVVLTTVRNYTISLEDLISGKDINSIKMIPYMEAAKGFNVTGVFHSLHIKETIKLMKTLMPEMKKIAFISDKRFVSAYGLASFKYVMAKFYPELKGISLSLKDIDPHDLLDSLSYMDKQTVVLSYGWYVDQSSKLKKDYSINEVQRIIGSFTNTPVFGLVDIGIDNGTYAGGVFSTCNDFGKKTVELLLQILDGKDAKEIPFQNMNEEKAHLNYEYLLQSGIDSKLLPKDAVYYQKPLSVYQKYKSTFYIISFLSLLVILGFLLRIGYLMKIKKIREREISLLSQYKELYHNNQDLKLLLDSIFDNIPIPLFVKEVGKDIRYKYWNKKAEELTGIKSEDVIGKTDLEIFGEEVGRKNNEKDLDLVKNGGILNYDEEVFLRNTIRSTSVIKSIIQRTDHTSYILATRWDITELKAIQHKLELNNRHLHLVMEAGDILPWTLDIQKNIISVDYDFLNNVNSDIERKSSVTTIDETFARVHPDDKERLKDEFEKVLNGKTDRFDLDFRIDNFGKDYKWCAMHGVVSEWNDNGNPLIVIGSSIDITKRKEIEQALLEAKDKAEESNRLKSAFLANMSHEIRTPLNAIVGFSRILAMVNQGNEEHAKFADIIENNNRMLLQLINDILDLSKIEAGTLEFIYSDVDINSLLSEIEQSSKLKVDQDTVRISFENRLSECIINTDRNRLAQVINNFISNAIKFTKQGSINFGYQLKKDQLYFYVTDTGCGIPEDKLGTIFDRFIKLDAFAQGTGLGLAISASIVHKLGGEINVQSEVGVGSTFWITLPYNPVIPSEEKKPVAKVVQSENKDKKATLLVAEDDVSNYKLAEAILGKEYNLIHAWNGEEAVRLFRENLPDLVLMDIKMPILNGYESFQKIRELSENVPVIAVTAYASEEDQSIIRNKGFNDFVAKPIYASLLKDKIAALLKVD</sequence>
<evidence type="ECO:0000256" key="13">
    <source>
        <dbReference type="SAM" id="Phobius"/>
    </source>
</evidence>
<evidence type="ECO:0000313" key="20">
    <source>
        <dbReference type="Proteomes" id="UP000184509"/>
    </source>
</evidence>
<dbReference type="SMART" id="SM00448">
    <property type="entry name" value="REC"/>
    <property type="match status" value="1"/>
</dbReference>
<evidence type="ECO:0000256" key="3">
    <source>
        <dbReference type="ARBA" id="ARBA00012438"/>
    </source>
</evidence>